<feature type="transmembrane region" description="Helical" evidence="6">
    <location>
        <begin position="55"/>
        <end position="83"/>
    </location>
</feature>
<keyword evidence="4 6" id="KW-1133">Transmembrane helix</keyword>
<evidence type="ECO:0000313" key="8">
    <source>
        <dbReference type="Proteomes" id="UP000092445"/>
    </source>
</evidence>
<evidence type="ECO:0000256" key="6">
    <source>
        <dbReference type="SAM" id="Phobius"/>
    </source>
</evidence>
<keyword evidence="8" id="KW-1185">Reference proteome</keyword>
<protein>
    <recommendedName>
        <fullName evidence="9">Citrate transporter-like domain-containing protein</fullName>
    </recommendedName>
</protein>
<dbReference type="Pfam" id="PF00939">
    <property type="entry name" value="Na_sulph_symp"/>
    <property type="match status" value="1"/>
</dbReference>
<dbReference type="GO" id="GO:0015141">
    <property type="term" value="F:succinate transmembrane transporter activity"/>
    <property type="evidence" value="ECO:0007669"/>
    <property type="project" value="TreeGrafter"/>
</dbReference>
<feature type="transmembrane region" description="Helical" evidence="6">
    <location>
        <begin position="141"/>
        <end position="157"/>
    </location>
</feature>
<evidence type="ECO:0000256" key="3">
    <source>
        <dbReference type="ARBA" id="ARBA00022692"/>
    </source>
</evidence>
<dbReference type="GO" id="GO:0015137">
    <property type="term" value="F:citrate transmembrane transporter activity"/>
    <property type="evidence" value="ECO:0007669"/>
    <property type="project" value="TreeGrafter"/>
</dbReference>
<reference evidence="8" key="1">
    <citation type="submission" date="2014-03" db="EMBL/GenBank/DDBJ databases">
        <authorList>
            <person name="Aksoy S."/>
            <person name="Warren W."/>
            <person name="Wilson R.K."/>
        </authorList>
    </citation>
    <scope>NUCLEOTIDE SEQUENCE [LARGE SCALE GENOMIC DNA]</scope>
    <source>
        <strain evidence="8">IAEA</strain>
    </source>
</reference>
<organism evidence="7 8">
    <name type="scientific">Glossina pallidipes</name>
    <name type="common">Tsetse fly</name>
    <dbReference type="NCBI Taxonomy" id="7398"/>
    <lineage>
        <taxon>Eukaryota</taxon>
        <taxon>Metazoa</taxon>
        <taxon>Ecdysozoa</taxon>
        <taxon>Arthropoda</taxon>
        <taxon>Hexapoda</taxon>
        <taxon>Insecta</taxon>
        <taxon>Pterygota</taxon>
        <taxon>Neoptera</taxon>
        <taxon>Endopterygota</taxon>
        <taxon>Diptera</taxon>
        <taxon>Brachycera</taxon>
        <taxon>Muscomorpha</taxon>
        <taxon>Hippoboscoidea</taxon>
        <taxon>Glossinidae</taxon>
        <taxon>Glossina</taxon>
    </lineage>
</organism>
<evidence type="ECO:0000256" key="5">
    <source>
        <dbReference type="ARBA" id="ARBA00023136"/>
    </source>
</evidence>
<evidence type="ECO:0000313" key="7">
    <source>
        <dbReference type="EnsemblMetazoa" id="GPAI046615-PA"/>
    </source>
</evidence>
<dbReference type="AlphaFoldDB" id="A0A1B0AI83"/>
<evidence type="ECO:0000256" key="2">
    <source>
        <dbReference type="ARBA" id="ARBA00006772"/>
    </source>
</evidence>
<dbReference type="STRING" id="7398.A0A1B0AI83"/>
<feature type="transmembrane region" description="Helical" evidence="6">
    <location>
        <begin position="103"/>
        <end position="120"/>
    </location>
</feature>
<keyword evidence="3 6" id="KW-0812">Transmembrane</keyword>
<dbReference type="GO" id="GO:0005886">
    <property type="term" value="C:plasma membrane"/>
    <property type="evidence" value="ECO:0007669"/>
    <property type="project" value="TreeGrafter"/>
</dbReference>
<dbReference type="EnsemblMetazoa" id="GPAI046615-RA">
    <property type="protein sequence ID" value="GPAI046615-PA"/>
    <property type="gene ID" value="GPAI046615"/>
</dbReference>
<name>A0A1B0AI83_GLOPL</name>
<dbReference type="Proteomes" id="UP000092445">
    <property type="component" value="Unassembled WGS sequence"/>
</dbReference>
<evidence type="ECO:0008006" key="9">
    <source>
        <dbReference type="Google" id="ProtNLM"/>
    </source>
</evidence>
<dbReference type="VEuPathDB" id="VectorBase:GPAI046615"/>
<dbReference type="PANTHER" id="PTHR10283">
    <property type="entry name" value="SOLUTE CARRIER FAMILY 13 MEMBER"/>
    <property type="match status" value="1"/>
</dbReference>
<dbReference type="InterPro" id="IPR001898">
    <property type="entry name" value="SLC13A/DASS"/>
</dbReference>
<feature type="transmembrane region" description="Helical" evidence="6">
    <location>
        <begin position="29"/>
        <end position="48"/>
    </location>
</feature>
<reference evidence="7" key="2">
    <citation type="submission" date="2020-05" db="UniProtKB">
        <authorList>
            <consortium name="EnsemblMetazoa"/>
        </authorList>
    </citation>
    <scope>IDENTIFICATION</scope>
    <source>
        <strain evidence="7">IAEA</strain>
    </source>
</reference>
<comment type="similarity">
    <text evidence="2">Belongs to the SLC13A/DASS transporter (TC 2.A.47) family. NADC subfamily.</text>
</comment>
<evidence type="ECO:0000256" key="1">
    <source>
        <dbReference type="ARBA" id="ARBA00004141"/>
    </source>
</evidence>
<accession>A0A1B0AI83</accession>
<dbReference type="PANTHER" id="PTHR10283:SF82">
    <property type="entry name" value="SOLUTE CARRIER FAMILY 13 MEMBER 2"/>
    <property type="match status" value="1"/>
</dbReference>
<comment type="subcellular location">
    <subcellularLocation>
        <location evidence="1">Membrane</location>
        <topology evidence="1">Multi-pass membrane protein</topology>
    </subcellularLocation>
</comment>
<keyword evidence="5 6" id="KW-0472">Membrane</keyword>
<proteinExistence type="inferred from homology"/>
<evidence type="ECO:0000256" key="4">
    <source>
        <dbReference type="ARBA" id="ARBA00022989"/>
    </source>
</evidence>
<sequence>MGDERAVDPKEDEHPKPGFLCKQFWKNHWQGVISVVIPIVCLPIMLLIEGDEFRCMYLITICCFLWITECIPLYVTSLMPIFALPILGVMDSDKTCIQYFKDTLIMFLGGLIIALSVEYCNLHKRLALKTILIVGCSPRRLYLGVIIITTFISMWISNSATTAMMCPIIKAILEELQAVI</sequence>